<evidence type="ECO:0000256" key="10">
    <source>
        <dbReference type="ARBA" id="ARBA00022989"/>
    </source>
</evidence>
<evidence type="ECO:0000256" key="5">
    <source>
        <dbReference type="ARBA" id="ARBA00022692"/>
    </source>
</evidence>
<evidence type="ECO:0000256" key="2">
    <source>
        <dbReference type="ARBA" id="ARBA00007931"/>
    </source>
</evidence>
<keyword evidence="10 14" id="KW-1133">Transmembrane helix</keyword>
<sequence length="383" mass="40415">MKGTFTLGRIAGVKVAVHWSVVVIFLLVTVTLAGGRLAPLYPDYPPAVYWALGLLVAVVFVASILAHEVAHAIVARRNGIEVEDMTLWMLGGVARLRSETPSPGVELRVAGVGPLTSVVLGVLFAACAVWLDMLAAPGLLIEAVAWLAAINILLALFNSIPAAPLDGGRLLRAVVWKFTGDPVRSTVIAAAAGRGFGWLLVIYGFLSILVTGTFAGLWLALIGGFLIAAATAESRQAQLRGVFAGIRTRDIMTPDPVTVPATTTVEQFLAGAPFGQYRHTAFPVVDADEAPVGLVTVARVDRVPVPQRGSTTLGEVMAPIDEVTTASPGEPVIEVLSRLAGVSESRVLVLDQDSRALVGIVSQTDISRAVTWLTATRDRRRAP</sequence>
<evidence type="ECO:0000256" key="7">
    <source>
        <dbReference type="ARBA" id="ARBA00022737"/>
    </source>
</evidence>
<evidence type="ECO:0000256" key="12">
    <source>
        <dbReference type="ARBA" id="ARBA00023122"/>
    </source>
</evidence>
<evidence type="ECO:0000313" key="17">
    <source>
        <dbReference type="EMBL" id="MBB1243968.1"/>
    </source>
</evidence>
<organism evidence="17 18">
    <name type="scientific">Streptomyces durbertensis</name>
    <dbReference type="NCBI Taxonomy" id="2448886"/>
    <lineage>
        <taxon>Bacteria</taxon>
        <taxon>Bacillati</taxon>
        <taxon>Actinomycetota</taxon>
        <taxon>Actinomycetes</taxon>
        <taxon>Kitasatosporales</taxon>
        <taxon>Streptomycetaceae</taxon>
        <taxon>Streptomyces</taxon>
    </lineage>
</organism>
<comment type="similarity">
    <text evidence="2 14">Belongs to the peptidase M50B family.</text>
</comment>
<dbReference type="InterPro" id="IPR008915">
    <property type="entry name" value="Peptidase_M50"/>
</dbReference>
<comment type="caution">
    <text evidence="17">The sequence shown here is derived from an EMBL/GenBank/DDBJ whole genome shotgun (WGS) entry which is preliminary data.</text>
</comment>
<evidence type="ECO:0000259" key="16">
    <source>
        <dbReference type="PROSITE" id="PS51371"/>
    </source>
</evidence>
<evidence type="ECO:0000256" key="6">
    <source>
        <dbReference type="ARBA" id="ARBA00022723"/>
    </source>
</evidence>
<evidence type="ECO:0000256" key="13">
    <source>
        <dbReference type="ARBA" id="ARBA00023136"/>
    </source>
</evidence>
<proteinExistence type="inferred from homology"/>
<dbReference type="PANTHER" id="PTHR39188:SF3">
    <property type="entry name" value="STAGE IV SPORULATION PROTEIN FB"/>
    <property type="match status" value="1"/>
</dbReference>
<keyword evidence="8 14" id="KW-0378">Hydrolase</keyword>
<evidence type="ECO:0000256" key="11">
    <source>
        <dbReference type="ARBA" id="ARBA00023049"/>
    </source>
</evidence>
<evidence type="ECO:0000256" key="9">
    <source>
        <dbReference type="ARBA" id="ARBA00022833"/>
    </source>
</evidence>
<dbReference type="GO" id="GO:0008233">
    <property type="term" value="F:peptidase activity"/>
    <property type="evidence" value="ECO:0007669"/>
    <property type="project" value="UniProtKB-KW"/>
</dbReference>
<keyword evidence="11 14" id="KW-0482">Metalloprotease</keyword>
<dbReference type="InterPro" id="IPR000644">
    <property type="entry name" value="CBS_dom"/>
</dbReference>
<keyword evidence="5 14" id="KW-0812">Transmembrane</keyword>
<evidence type="ECO:0000256" key="14">
    <source>
        <dbReference type="PIRNR" id="PIRNR006404"/>
    </source>
</evidence>
<dbReference type="PANTHER" id="PTHR39188">
    <property type="entry name" value="MEMBRANE-ASSOCIATED ZINC METALLOPROTEASE M50B"/>
    <property type="match status" value="1"/>
</dbReference>
<evidence type="ECO:0000256" key="4">
    <source>
        <dbReference type="ARBA" id="ARBA00022670"/>
    </source>
</evidence>
<evidence type="ECO:0000256" key="3">
    <source>
        <dbReference type="ARBA" id="ARBA00022475"/>
    </source>
</evidence>
<dbReference type="Proteomes" id="UP000766698">
    <property type="component" value="Unassembled WGS sequence"/>
</dbReference>
<dbReference type="PROSITE" id="PS51371">
    <property type="entry name" value="CBS"/>
    <property type="match status" value="2"/>
</dbReference>
<feature type="transmembrane region" description="Helical" evidence="14">
    <location>
        <begin position="47"/>
        <end position="67"/>
    </location>
</feature>
<keyword evidence="4 14" id="KW-0645">Protease</keyword>
<keyword evidence="6 14" id="KW-0479">Metal-binding</keyword>
<dbReference type="PIRSF" id="PIRSF006404">
    <property type="entry name" value="UCP006404_Pept_M50_CBS"/>
    <property type="match status" value="1"/>
</dbReference>
<accession>A0ABR6EFD0</accession>
<dbReference type="RefSeq" id="WP_182855331.1">
    <property type="nucleotide sequence ID" value="NZ_WMLF01000114.1"/>
</dbReference>
<keyword evidence="7" id="KW-0677">Repeat</keyword>
<feature type="transmembrane region" description="Helical" evidence="14">
    <location>
        <begin position="107"/>
        <end position="131"/>
    </location>
</feature>
<dbReference type="Gene3D" id="3.10.580.10">
    <property type="entry name" value="CBS-domain"/>
    <property type="match status" value="1"/>
</dbReference>
<dbReference type="SMART" id="SM00116">
    <property type="entry name" value="CBS"/>
    <property type="match status" value="2"/>
</dbReference>
<keyword evidence="18" id="KW-1185">Reference proteome</keyword>
<keyword evidence="3 14" id="KW-1003">Cell membrane</keyword>
<feature type="transmembrane region" description="Helical" evidence="14">
    <location>
        <begin position="12"/>
        <end position="35"/>
    </location>
</feature>
<evidence type="ECO:0000256" key="15">
    <source>
        <dbReference type="PROSITE-ProRule" id="PRU00703"/>
    </source>
</evidence>
<dbReference type="EMBL" id="WMLF01000114">
    <property type="protein sequence ID" value="MBB1243968.1"/>
    <property type="molecule type" value="Genomic_DNA"/>
</dbReference>
<comment type="cofactor">
    <cofactor evidence="14">
        <name>Zn(2+)</name>
        <dbReference type="ChEBI" id="CHEBI:29105"/>
    </cofactor>
    <text evidence="14">Binds 1 zinc ion per subunit.</text>
</comment>
<evidence type="ECO:0000256" key="1">
    <source>
        <dbReference type="ARBA" id="ARBA00004651"/>
    </source>
</evidence>
<dbReference type="SUPFAM" id="SSF54631">
    <property type="entry name" value="CBS-domain pair"/>
    <property type="match status" value="1"/>
</dbReference>
<dbReference type="CDD" id="cd06164">
    <property type="entry name" value="S2P-M50_SpoIVFB_CBS"/>
    <property type="match status" value="1"/>
</dbReference>
<comment type="subcellular location">
    <subcellularLocation>
        <location evidence="1 14">Cell membrane</location>
        <topology evidence="1 14">Multi-pass membrane protein</topology>
    </subcellularLocation>
</comment>
<keyword evidence="9 14" id="KW-0862">Zinc</keyword>
<gene>
    <name evidence="17" type="ORF">GL263_10425</name>
</gene>
<dbReference type="Pfam" id="PF02163">
    <property type="entry name" value="Peptidase_M50"/>
    <property type="match status" value="2"/>
</dbReference>
<dbReference type="GO" id="GO:0006508">
    <property type="term" value="P:proteolysis"/>
    <property type="evidence" value="ECO:0007669"/>
    <property type="project" value="UniProtKB-KW"/>
</dbReference>
<keyword evidence="12 15" id="KW-0129">CBS domain</keyword>
<feature type="domain" description="CBS" evidence="16">
    <location>
        <begin position="317"/>
        <end position="379"/>
    </location>
</feature>
<evidence type="ECO:0000313" key="18">
    <source>
        <dbReference type="Proteomes" id="UP000766698"/>
    </source>
</evidence>
<feature type="transmembrane region" description="Helical" evidence="14">
    <location>
        <begin position="212"/>
        <end position="232"/>
    </location>
</feature>
<dbReference type="Pfam" id="PF00571">
    <property type="entry name" value="CBS"/>
    <property type="match status" value="2"/>
</dbReference>
<feature type="transmembrane region" description="Helical" evidence="14">
    <location>
        <begin position="143"/>
        <end position="165"/>
    </location>
</feature>
<dbReference type="InterPro" id="IPR016483">
    <property type="entry name" value="UCP006404_Pept_M50_CBS"/>
</dbReference>
<reference evidence="18" key="1">
    <citation type="journal article" date="2020" name="Syst. Appl. Microbiol.">
        <title>Streptomyces alkaliterrae sp. nov., isolated from an alkaline soil, and emended descriptions of Streptomyces alkaliphilus, Streptomyces calidiresistens and Streptomyces durbertensis.</title>
        <authorList>
            <person name="Swiecimska M."/>
            <person name="Golinska P."/>
            <person name="Nouioui I."/>
            <person name="Wypij M."/>
            <person name="Rai M."/>
            <person name="Sangal V."/>
            <person name="Goodfellow M."/>
        </authorList>
    </citation>
    <scope>NUCLEOTIDE SEQUENCE [LARGE SCALE GENOMIC DNA]</scope>
    <source>
        <strain evidence="18">DSM 104538</strain>
    </source>
</reference>
<keyword evidence="13 14" id="KW-0472">Membrane</keyword>
<protein>
    <recommendedName>
        <fullName evidence="14">Zinc metalloprotease</fullName>
    </recommendedName>
</protein>
<dbReference type="InterPro" id="IPR046342">
    <property type="entry name" value="CBS_dom_sf"/>
</dbReference>
<feature type="domain" description="CBS" evidence="16">
    <location>
        <begin position="252"/>
        <end position="312"/>
    </location>
</feature>
<evidence type="ECO:0000256" key="8">
    <source>
        <dbReference type="ARBA" id="ARBA00022801"/>
    </source>
</evidence>
<name>A0ABR6EFD0_9ACTN</name>